<keyword evidence="6 8" id="KW-0472">Membrane</keyword>
<comment type="pathway">
    <text evidence="2">Carotenoid biosynthesis.</text>
</comment>
<evidence type="ECO:0000256" key="8">
    <source>
        <dbReference type="SAM" id="Phobius"/>
    </source>
</evidence>
<keyword evidence="7" id="KW-0413">Isomerase</keyword>
<evidence type="ECO:0000256" key="6">
    <source>
        <dbReference type="ARBA" id="ARBA00023136"/>
    </source>
</evidence>
<dbReference type="GO" id="GO:0045436">
    <property type="term" value="F:lycopene beta cyclase activity"/>
    <property type="evidence" value="ECO:0007669"/>
    <property type="project" value="UniProtKB-ARBA"/>
</dbReference>
<evidence type="ECO:0000259" key="9">
    <source>
        <dbReference type="Pfam" id="PF18916"/>
    </source>
</evidence>
<dbReference type="RefSeq" id="WP_044212772.1">
    <property type="nucleotide sequence ID" value="NZ_BAMD01000019.1"/>
</dbReference>
<feature type="transmembrane region" description="Helical" evidence="8">
    <location>
        <begin position="29"/>
        <end position="47"/>
    </location>
</feature>
<dbReference type="GO" id="GO:0016117">
    <property type="term" value="P:carotenoid biosynthetic process"/>
    <property type="evidence" value="ECO:0007669"/>
    <property type="project" value="UniProtKB-KW"/>
</dbReference>
<keyword evidence="5 8" id="KW-1133">Transmembrane helix</keyword>
<dbReference type="GO" id="GO:0016020">
    <property type="term" value="C:membrane"/>
    <property type="evidence" value="ECO:0007669"/>
    <property type="project" value="UniProtKB-SubCell"/>
</dbReference>
<dbReference type="AlphaFoldDB" id="W7YFH5"/>
<evidence type="ECO:0000256" key="2">
    <source>
        <dbReference type="ARBA" id="ARBA00004829"/>
    </source>
</evidence>
<feature type="domain" description="Lycopene cyclase" evidence="9">
    <location>
        <begin position="131"/>
        <end position="221"/>
    </location>
</feature>
<comment type="caution">
    <text evidence="10">The sequence shown here is derived from an EMBL/GenBank/DDBJ whole genome shotgun (WGS) entry which is preliminary data.</text>
</comment>
<dbReference type="EMBL" id="BAMD01000019">
    <property type="protein sequence ID" value="GAF03191.1"/>
    <property type="molecule type" value="Genomic_DNA"/>
</dbReference>
<dbReference type="Proteomes" id="UP000019402">
    <property type="component" value="Unassembled WGS sequence"/>
</dbReference>
<evidence type="ECO:0000256" key="1">
    <source>
        <dbReference type="ARBA" id="ARBA00004141"/>
    </source>
</evidence>
<keyword evidence="11" id="KW-1185">Reference proteome</keyword>
<feature type="transmembrane region" description="Helical" evidence="8">
    <location>
        <begin position="205"/>
        <end position="222"/>
    </location>
</feature>
<feature type="transmembrane region" description="Helical" evidence="8">
    <location>
        <begin position="109"/>
        <end position="127"/>
    </location>
</feature>
<gene>
    <name evidence="10" type="ORF">JCM21142_41856</name>
</gene>
<comment type="subcellular location">
    <subcellularLocation>
        <location evidence="1">Membrane</location>
        <topology evidence="1">Multi-pass membrane protein</topology>
    </subcellularLocation>
</comment>
<dbReference type="GO" id="GO:0016872">
    <property type="term" value="F:intramolecular lyase activity"/>
    <property type="evidence" value="ECO:0007669"/>
    <property type="project" value="InterPro"/>
</dbReference>
<feature type="transmembrane region" description="Helical" evidence="8">
    <location>
        <begin position="77"/>
        <end position="97"/>
    </location>
</feature>
<name>W7YFH5_9BACT</name>
<feature type="domain" description="Lycopene cyclase" evidence="9">
    <location>
        <begin position="3"/>
        <end position="91"/>
    </location>
</feature>
<keyword evidence="4" id="KW-0125">Carotenoid biosynthesis</keyword>
<evidence type="ECO:0000256" key="4">
    <source>
        <dbReference type="ARBA" id="ARBA00022746"/>
    </source>
</evidence>
<organism evidence="10 11">
    <name type="scientific">Saccharicrinis fermentans DSM 9555 = JCM 21142</name>
    <dbReference type="NCBI Taxonomy" id="869213"/>
    <lineage>
        <taxon>Bacteria</taxon>
        <taxon>Pseudomonadati</taxon>
        <taxon>Bacteroidota</taxon>
        <taxon>Bacteroidia</taxon>
        <taxon>Marinilabiliales</taxon>
        <taxon>Marinilabiliaceae</taxon>
        <taxon>Saccharicrinis</taxon>
    </lineage>
</organism>
<evidence type="ECO:0000256" key="3">
    <source>
        <dbReference type="ARBA" id="ARBA00022692"/>
    </source>
</evidence>
<dbReference type="OrthoDB" id="5195186at2"/>
<dbReference type="STRING" id="869213.GCA_000517085_01426"/>
<evidence type="ECO:0000256" key="5">
    <source>
        <dbReference type="ARBA" id="ARBA00022989"/>
    </source>
</evidence>
<reference evidence="10 11" key="1">
    <citation type="journal article" date="2014" name="Genome Announc.">
        <title>Draft Genome Sequence of Cytophaga fermentans JCM 21142T, a Facultative Anaerobe Isolated from Marine Mud.</title>
        <authorList>
            <person name="Starns D."/>
            <person name="Oshima K."/>
            <person name="Suda W."/>
            <person name="Iino T."/>
            <person name="Yuki M."/>
            <person name="Inoue J."/>
            <person name="Kitamura K."/>
            <person name="Iida T."/>
            <person name="Darby A."/>
            <person name="Hattori M."/>
            <person name="Ohkuma M."/>
        </authorList>
    </citation>
    <scope>NUCLEOTIDE SEQUENCE [LARGE SCALE GENOMIC DNA]</scope>
    <source>
        <strain evidence="10 11">JCM 21142</strain>
    </source>
</reference>
<accession>W7YFH5</accession>
<feature type="transmembrane region" description="Helical" evidence="8">
    <location>
        <begin position="156"/>
        <end position="180"/>
    </location>
</feature>
<evidence type="ECO:0000313" key="10">
    <source>
        <dbReference type="EMBL" id="GAF03191.1"/>
    </source>
</evidence>
<sequence length="227" mass="27133">MSLYLWVLICSGLVPLLYSFHAKLKFYKYWPSLFSAIFLVAIPYLIWDWYFTEKAYWGFNDAYLMGIRFWNLPLEEILFFVVIPYCCVFTFYSLKYYFPALRFSKKMTFLWAVLLLSISIVLLVKYWDLPYALVNFLSLIFVLTTVLLYDWKLLSVYFWIFPIILFPFFMVNGVLTGLGIENEIVWYNPDVLMGWRIATIPVEDVFYAFTMVLSNLFFMKILESKST</sequence>
<proteinExistence type="predicted"/>
<dbReference type="NCBIfam" id="TIGR03462">
    <property type="entry name" value="CarR_dom_SF"/>
    <property type="match status" value="1"/>
</dbReference>
<evidence type="ECO:0000313" key="11">
    <source>
        <dbReference type="Proteomes" id="UP000019402"/>
    </source>
</evidence>
<keyword evidence="3 8" id="KW-0812">Transmembrane</keyword>
<feature type="transmembrane region" description="Helical" evidence="8">
    <location>
        <begin position="133"/>
        <end position="149"/>
    </location>
</feature>
<dbReference type="eggNOG" id="ENOG502ZZTD">
    <property type="taxonomic scope" value="Bacteria"/>
</dbReference>
<dbReference type="Pfam" id="PF18916">
    <property type="entry name" value="Lycopene_cyc"/>
    <property type="match status" value="2"/>
</dbReference>
<dbReference type="InterPro" id="IPR017825">
    <property type="entry name" value="Lycopene_cyclase_dom"/>
</dbReference>
<evidence type="ECO:0000256" key="7">
    <source>
        <dbReference type="ARBA" id="ARBA00023235"/>
    </source>
</evidence>
<protein>
    <submittedName>
        <fullName evidence="10">Lycopene cyclase domain protein</fullName>
    </submittedName>
</protein>